<dbReference type="RefSeq" id="WP_144634571.1">
    <property type="nucleotide sequence ID" value="NZ_BNAX01000004.1"/>
</dbReference>
<dbReference type="OrthoDB" id="3627853at2"/>
<name>A0A558AKQ4_9PSEU</name>
<evidence type="ECO:0000313" key="2">
    <source>
        <dbReference type="EMBL" id="TVT24836.1"/>
    </source>
</evidence>
<gene>
    <name evidence="2" type="ORF">FNH06_05595</name>
</gene>
<comment type="caution">
    <text evidence="2">The sequence shown here is derived from an EMBL/GenBank/DDBJ whole genome shotgun (WGS) entry which is preliminary data.</text>
</comment>
<sequence>MSRQIPLRSIGPVAACVLTLSACGGQGVPPPAPVDAGQAQAVLADPPAQNIQCGTVPANDGQQAKVIIRQGAVECAEAVTLLTQYFARVTPAAAASPDGAGPVALDPWTCGSDPGSVLTATCSTEDGRQVGSEPAR</sequence>
<evidence type="ECO:0000256" key="1">
    <source>
        <dbReference type="SAM" id="MobiDB-lite"/>
    </source>
</evidence>
<accession>A0A558AKQ4</accession>
<dbReference type="AlphaFoldDB" id="A0A558AKQ4"/>
<keyword evidence="3" id="KW-1185">Reference proteome</keyword>
<dbReference type="PROSITE" id="PS51257">
    <property type="entry name" value="PROKAR_LIPOPROTEIN"/>
    <property type="match status" value="1"/>
</dbReference>
<feature type="region of interest" description="Disordered" evidence="1">
    <location>
        <begin position="116"/>
        <end position="136"/>
    </location>
</feature>
<dbReference type="Proteomes" id="UP000318578">
    <property type="component" value="Unassembled WGS sequence"/>
</dbReference>
<organism evidence="2 3">
    <name type="scientific">Amycolatopsis acidiphila</name>
    <dbReference type="NCBI Taxonomy" id="715473"/>
    <lineage>
        <taxon>Bacteria</taxon>
        <taxon>Bacillati</taxon>
        <taxon>Actinomycetota</taxon>
        <taxon>Actinomycetes</taxon>
        <taxon>Pseudonocardiales</taxon>
        <taxon>Pseudonocardiaceae</taxon>
        <taxon>Amycolatopsis</taxon>
    </lineage>
</organism>
<dbReference type="EMBL" id="VJZA01000005">
    <property type="protein sequence ID" value="TVT24836.1"/>
    <property type="molecule type" value="Genomic_DNA"/>
</dbReference>
<reference evidence="2 3" key="1">
    <citation type="submission" date="2019-07" db="EMBL/GenBank/DDBJ databases">
        <title>New species of Amycolatopsis and Streptomyces.</title>
        <authorList>
            <person name="Duangmal K."/>
            <person name="Teo W.F.A."/>
            <person name="Lipun K."/>
        </authorList>
    </citation>
    <scope>NUCLEOTIDE SEQUENCE [LARGE SCALE GENOMIC DNA]</scope>
    <source>
        <strain evidence="2 3">JCM 30562</strain>
    </source>
</reference>
<proteinExistence type="predicted"/>
<protein>
    <submittedName>
        <fullName evidence="2">Uncharacterized protein</fullName>
    </submittedName>
</protein>
<evidence type="ECO:0000313" key="3">
    <source>
        <dbReference type="Proteomes" id="UP000318578"/>
    </source>
</evidence>